<dbReference type="Proteomes" id="UP001168821">
    <property type="component" value="Unassembled WGS sequence"/>
</dbReference>
<gene>
    <name evidence="1" type="ORF">Zmor_024038</name>
</gene>
<dbReference type="AlphaFoldDB" id="A0AA38HY57"/>
<dbReference type="EMBL" id="JALNTZ010000007">
    <property type="protein sequence ID" value="KAJ3646450.1"/>
    <property type="molecule type" value="Genomic_DNA"/>
</dbReference>
<proteinExistence type="predicted"/>
<reference evidence="1" key="1">
    <citation type="journal article" date="2023" name="G3 (Bethesda)">
        <title>Whole genome assemblies of Zophobas morio and Tenebrio molitor.</title>
        <authorList>
            <person name="Kaur S."/>
            <person name="Stinson S.A."/>
            <person name="diCenzo G.C."/>
        </authorList>
    </citation>
    <scope>NUCLEOTIDE SEQUENCE</scope>
    <source>
        <strain evidence="1">QUZm001</strain>
    </source>
</reference>
<keyword evidence="2" id="KW-1185">Reference proteome</keyword>
<organism evidence="1 2">
    <name type="scientific">Zophobas morio</name>
    <dbReference type="NCBI Taxonomy" id="2755281"/>
    <lineage>
        <taxon>Eukaryota</taxon>
        <taxon>Metazoa</taxon>
        <taxon>Ecdysozoa</taxon>
        <taxon>Arthropoda</taxon>
        <taxon>Hexapoda</taxon>
        <taxon>Insecta</taxon>
        <taxon>Pterygota</taxon>
        <taxon>Neoptera</taxon>
        <taxon>Endopterygota</taxon>
        <taxon>Coleoptera</taxon>
        <taxon>Polyphaga</taxon>
        <taxon>Cucujiformia</taxon>
        <taxon>Tenebrionidae</taxon>
        <taxon>Zophobas</taxon>
    </lineage>
</organism>
<evidence type="ECO:0000313" key="1">
    <source>
        <dbReference type="EMBL" id="KAJ3646450.1"/>
    </source>
</evidence>
<evidence type="ECO:0000313" key="2">
    <source>
        <dbReference type="Proteomes" id="UP001168821"/>
    </source>
</evidence>
<name>A0AA38HY57_9CUCU</name>
<comment type="caution">
    <text evidence="1">The sequence shown here is derived from an EMBL/GenBank/DDBJ whole genome shotgun (WGS) entry which is preliminary data.</text>
</comment>
<protein>
    <submittedName>
        <fullName evidence="1">Uncharacterized protein</fullName>
    </submittedName>
</protein>
<accession>A0AA38HY57</accession>
<sequence>MIRLGKRNTEAIRPRPIKVTINDENDLMYFIPEAKKRKDVEYYQNCSIVSDKTPQQLAYYKEVKQQLKTRMDNGETNLRIRHINDVPKIVSFRELK</sequence>